<gene>
    <name evidence="2" type="ORF">OIU77_010365</name>
</gene>
<accession>A0ABQ9A858</accession>
<keyword evidence="1" id="KW-0472">Membrane</keyword>
<keyword evidence="1" id="KW-1133">Transmembrane helix</keyword>
<dbReference type="Proteomes" id="UP001141253">
    <property type="component" value="Chromosome 14"/>
</dbReference>
<evidence type="ECO:0000256" key="1">
    <source>
        <dbReference type="SAM" id="Phobius"/>
    </source>
</evidence>
<sequence>MESFFLPNKQVHLLGLIFTEARNMYRYNKLGRACKSQLWICWACHFIIKRLVLILTQLLVT</sequence>
<dbReference type="EMBL" id="JAPFFI010000022">
    <property type="protein sequence ID" value="KAJ6328663.1"/>
    <property type="molecule type" value="Genomic_DNA"/>
</dbReference>
<keyword evidence="3" id="KW-1185">Reference proteome</keyword>
<keyword evidence="1" id="KW-0812">Transmembrane</keyword>
<protein>
    <submittedName>
        <fullName evidence="2">Uncharacterized protein</fullName>
    </submittedName>
</protein>
<name>A0ABQ9A858_9ROSI</name>
<proteinExistence type="predicted"/>
<evidence type="ECO:0000313" key="3">
    <source>
        <dbReference type="Proteomes" id="UP001141253"/>
    </source>
</evidence>
<comment type="caution">
    <text evidence="2">The sequence shown here is derived from an EMBL/GenBank/DDBJ whole genome shotgun (WGS) entry which is preliminary data.</text>
</comment>
<reference evidence="2" key="1">
    <citation type="submission" date="2022-10" db="EMBL/GenBank/DDBJ databases">
        <authorList>
            <person name="Hyden B.L."/>
            <person name="Feng K."/>
            <person name="Yates T."/>
            <person name="Jawdy S."/>
            <person name="Smart L.B."/>
            <person name="Muchero W."/>
        </authorList>
    </citation>
    <scope>NUCLEOTIDE SEQUENCE</scope>
    <source>
        <tissue evidence="2">Shoot tip</tissue>
    </source>
</reference>
<reference evidence="2" key="2">
    <citation type="journal article" date="2023" name="Int. J. Mol. Sci.">
        <title>De Novo Assembly and Annotation of 11 Diverse Shrub Willow (Salix) Genomes Reveals Novel Gene Organization in Sex-Linked Regions.</title>
        <authorList>
            <person name="Hyden B."/>
            <person name="Feng K."/>
            <person name="Yates T.B."/>
            <person name="Jawdy S."/>
            <person name="Cereghino C."/>
            <person name="Smart L.B."/>
            <person name="Muchero W."/>
        </authorList>
    </citation>
    <scope>NUCLEOTIDE SEQUENCE</scope>
    <source>
        <tissue evidence="2">Shoot tip</tissue>
    </source>
</reference>
<evidence type="ECO:0000313" key="2">
    <source>
        <dbReference type="EMBL" id="KAJ6328663.1"/>
    </source>
</evidence>
<feature type="transmembrane region" description="Helical" evidence="1">
    <location>
        <begin position="38"/>
        <end position="60"/>
    </location>
</feature>
<organism evidence="2 3">
    <name type="scientific">Salix suchowensis</name>
    <dbReference type="NCBI Taxonomy" id="1278906"/>
    <lineage>
        <taxon>Eukaryota</taxon>
        <taxon>Viridiplantae</taxon>
        <taxon>Streptophyta</taxon>
        <taxon>Embryophyta</taxon>
        <taxon>Tracheophyta</taxon>
        <taxon>Spermatophyta</taxon>
        <taxon>Magnoliopsida</taxon>
        <taxon>eudicotyledons</taxon>
        <taxon>Gunneridae</taxon>
        <taxon>Pentapetalae</taxon>
        <taxon>rosids</taxon>
        <taxon>fabids</taxon>
        <taxon>Malpighiales</taxon>
        <taxon>Salicaceae</taxon>
        <taxon>Saliceae</taxon>
        <taxon>Salix</taxon>
    </lineage>
</organism>